<dbReference type="RefSeq" id="WP_147783529.1">
    <property type="nucleotide sequence ID" value="NZ_VRMG01000007.1"/>
</dbReference>
<dbReference type="InterPro" id="IPR011576">
    <property type="entry name" value="Pyridox_Oxase_N"/>
</dbReference>
<dbReference type="NCBIfam" id="TIGR00558">
    <property type="entry name" value="pdxH"/>
    <property type="match status" value="1"/>
</dbReference>
<feature type="binding site" evidence="5 6">
    <location>
        <position position="184"/>
    </location>
    <ligand>
        <name>FMN</name>
        <dbReference type="ChEBI" id="CHEBI:58210"/>
    </ligand>
</feature>
<feature type="domain" description="Pyridoxamine 5'-phosphate oxidase N-terminal" evidence="7">
    <location>
        <begin position="37"/>
        <end position="155"/>
    </location>
</feature>
<evidence type="ECO:0000256" key="5">
    <source>
        <dbReference type="HAMAP-Rule" id="MF_01629"/>
    </source>
</evidence>
<feature type="binding site" evidence="5">
    <location>
        <position position="64"/>
    </location>
    <ligand>
        <name>substrate</name>
    </ligand>
</feature>
<evidence type="ECO:0000259" key="7">
    <source>
        <dbReference type="Pfam" id="PF01243"/>
    </source>
</evidence>
<reference evidence="9 10" key="1">
    <citation type="submission" date="2019-08" db="EMBL/GenBank/DDBJ databases">
        <title>Bacterial whole genome sequence for Glaciihabitans sp. CHu50b-6-2.</title>
        <authorList>
            <person name="Jin L."/>
        </authorList>
    </citation>
    <scope>NUCLEOTIDE SEQUENCE [LARGE SCALE GENOMIC DNA]</scope>
    <source>
        <strain evidence="9 10">CHu50b-6-2</strain>
    </source>
</reference>
<feature type="binding site" evidence="5 6">
    <location>
        <position position="103"/>
    </location>
    <ligand>
        <name>FMN</name>
        <dbReference type="ChEBI" id="CHEBI:58210"/>
    </ligand>
</feature>
<comment type="similarity">
    <text evidence="1 5">Belongs to the pyridoxamine 5'-phosphate oxidase family.</text>
</comment>
<feature type="binding site" evidence="5 6">
    <location>
        <position position="194"/>
    </location>
    <ligand>
        <name>FMN</name>
        <dbReference type="ChEBI" id="CHEBI:58210"/>
    </ligand>
</feature>
<feature type="binding site" evidence="5 6">
    <location>
        <begin position="138"/>
        <end position="139"/>
    </location>
    <ligand>
        <name>FMN</name>
        <dbReference type="ChEBI" id="CHEBI:58210"/>
    </ligand>
</feature>
<evidence type="ECO:0000313" key="9">
    <source>
        <dbReference type="EMBL" id="TXN30345.1"/>
    </source>
</evidence>
<keyword evidence="5" id="KW-0664">Pyridoxine biosynthesis</keyword>
<dbReference type="Pfam" id="PF01243">
    <property type="entry name" value="PNPOx_N"/>
    <property type="match status" value="1"/>
</dbReference>
<evidence type="ECO:0000259" key="8">
    <source>
        <dbReference type="Pfam" id="PF10590"/>
    </source>
</evidence>
<evidence type="ECO:0000256" key="2">
    <source>
        <dbReference type="ARBA" id="ARBA00022630"/>
    </source>
</evidence>
<keyword evidence="2 5" id="KW-0285">Flavoprotein</keyword>
<dbReference type="PIRSF" id="PIRSF000190">
    <property type="entry name" value="Pyd_amn-ph_oxd"/>
    <property type="match status" value="1"/>
</dbReference>
<comment type="pathway">
    <text evidence="5">Cofactor metabolism; pyridoxal 5'-phosphate salvage; pyridoxal 5'-phosphate from pyridoxamine 5'-phosphate: step 1/1.</text>
</comment>
<feature type="binding site" evidence="5">
    <location>
        <begin position="190"/>
        <end position="192"/>
    </location>
    <ligand>
        <name>substrate</name>
    </ligand>
</feature>
<feature type="binding site" evidence="5">
    <location>
        <position position="125"/>
    </location>
    <ligand>
        <name>substrate</name>
    </ligand>
</feature>
<comment type="caution">
    <text evidence="9">The sequence shown here is derived from an EMBL/GenBank/DDBJ whole genome shotgun (WGS) entry which is preliminary data.</text>
</comment>
<evidence type="ECO:0000256" key="3">
    <source>
        <dbReference type="ARBA" id="ARBA00022643"/>
    </source>
</evidence>
<comment type="catalytic activity">
    <reaction evidence="5">
        <text>pyridoxamine 5'-phosphate + O2 + H2O = pyridoxal 5'-phosphate + H2O2 + NH4(+)</text>
        <dbReference type="Rhea" id="RHEA:15817"/>
        <dbReference type="ChEBI" id="CHEBI:15377"/>
        <dbReference type="ChEBI" id="CHEBI:15379"/>
        <dbReference type="ChEBI" id="CHEBI:16240"/>
        <dbReference type="ChEBI" id="CHEBI:28938"/>
        <dbReference type="ChEBI" id="CHEBI:58451"/>
        <dbReference type="ChEBI" id="CHEBI:597326"/>
        <dbReference type="EC" id="1.4.3.5"/>
    </reaction>
</comment>
<dbReference type="AlphaFoldDB" id="A0A5C8US67"/>
<name>A0A5C8US67_9MICO</name>
<comment type="subunit">
    <text evidence="5">Homodimer.</text>
</comment>
<comment type="catalytic activity">
    <reaction evidence="5">
        <text>pyridoxine 5'-phosphate + O2 = pyridoxal 5'-phosphate + H2O2</text>
        <dbReference type="Rhea" id="RHEA:15149"/>
        <dbReference type="ChEBI" id="CHEBI:15379"/>
        <dbReference type="ChEBI" id="CHEBI:16240"/>
        <dbReference type="ChEBI" id="CHEBI:58589"/>
        <dbReference type="ChEBI" id="CHEBI:597326"/>
        <dbReference type="EC" id="1.4.3.5"/>
    </reaction>
</comment>
<dbReference type="EMBL" id="VRMG01000007">
    <property type="protein sequence ID" value="TXN30345.1"/>
    <property type="molecule type" value="Genomic_DNA"/>
</dbReference>
<dbReference type="EC" id="1.4.3.5" evidence="5"/>
<keyword evidence="4 5" id="KW-0560">Oxidoreductase</keyword>
<dbReference type="InterPro" id="IPR000659">
    <property type="entry name" value="Pyridox_Oxase"/>
</dbReference>
<dbReference type="SUPFAM" id="SSF50475">
    <property type="entry name" value="FMN-binding split barrel"/>
    <property type="match status" value="1"/>
</dbReference>
<feature type="domain" description="Pyridoxine 5'-phosphate oxidase dimerisation C-terminal" evidence="8">
    <location>
        <begin position="171"/>
        <end position="215"/>
    </location>
</feature>
<evidence type="ECO:0000256" key="1">
    <source>
        <dbReference type="ARBA" id="ARBA00007301"/>
    </source>
</evidence>
<keyword evidence="10" id="KW-1185">Reference proteome</keyword>
<dbReference type="GO" id="GO:0004733">
    <property type="term" value="F:pyridoxamine phosphate oxidase activity"/>
    <property type="evidence" value="ECO:0007669"/>
    <property type="project" value="UniProtKB-UniRule"/>
</dbReference>
<dbReference type="GO" id="GO:0010181">
    <property type="term" value="F:FMN binding"/>
    <property type="evidence" value="ECO:0007669"/>
    <property type="project" value="UniProtKB-UniRule"/>
</dbReference>
<dbReference type="Gene3D" id="2.30.110.10">
    <property type="entry name" value="Electron Transport, Fmn-binding Protein, Chain A"/>
    <property type="match status" value="1"/>
</dbReference>
<comment type="caution">
    <text evidence="5">Lacks conserved residue(s) required for the propagation of feature annotation.</text>
</comment>
<dbReference type="Pfam" id="PF10590">
    <property type="entry name" value="PNP_phzG_C"/>
    <property type="match status" value="1"/>
</dbReference>
<dbReference type="UniPathway" id="UPA01068">
    <property type="reaction ID" value="UER00304"/>
</dbReference>
<accession>A0A5C8US67</accession>
<protein>
    <recommendedName>
        <fullName evidence="5">Pyridoxine/pyridoxamine 5'-phosphate oxidase</fullName>
        <ecNumber evidence="5">1.4.3.5</ecNumber>
    </recommendedName>
    <alternativeName>
        <fullName evidence="5">PNP/PMP oxidase</fullName>
        <shortName evidence="5">PNPOx</shortName>
    </alternativeName>
    <alternativeName>
        <fullName evidence="5">Pyridoxal 5'-phosphate synthase</fullName>
    </alternativeName>
</protein>
<evidence type="ECO:0000256" key="4">
    <source>
        <dbReference type="ARBA" id="ARBA00023002"/>
    </source>
</evidence>
<feature type="binding site" evidence="5 6">
    <location>
        <position position="81"/>
    </location>
    <ligand>
        <name>FMN</name>
        <dbReference type="ChEBI" id="CHEBI:58210"/>
    </ligand>
</feature>
<evidence type="ECO:0000313" key="10">
    <source>
        <dbReference type="Proteomes" id="UP000321379"/>
    </source>
</evidence>
<feature type="binding site" evidence="5 6">
    <location>
        <begin position="59"/>
        <end position="64"/>
    </location>
    <ligand>
        <name>FMN</name>
        <dbReference type="ChEBI" id="CHEBI:58210"/>
    </ligand>
</feature>
<gene>
    <name evidence="5 9" type="primary">pdxH</name>
    <name evidence="9" type="ORF">FVP33_10040</name>
</gene>
<keyword evidence="3 5" id="KW-0288">FMN</keyword>
<organism evidence="9 10">
    <name type="scientific">Lacisediminihabitans profunda</name>
    <dbReference type="NCBI Taxonomy" id="2594790"/>
    <lineage>
        <taxon>Bacteria</taxon>
        <taxon>Bacillati</taxon>
        <taxon>Actinomycetota</taxon>
        <taxon>Actinomycetes</taxon>
        <taxon>Micrococcales</taxon>
        <taxon>Microbacteriaceae</taxon>
        <taxon>Lacisediminihabitans</taxon>
    </lineage>
</organism>
<comment type="function">
    <text evidence="5">Catalyzes the oxidation of either pyridoxine 5'-phosphate (PNP) or pyridoxamine 5'-phosphate (PMP) into pyridoxal 5'-phosphate (PLP).</text>
</comment>
<comment type="pathway">
    <text evidence="5">Cofactor metabolism; pyridoxal 5'-phosphate salvage; pyridoxal 5'-phosphate from pyridoxine 5'-phosphate: step 1/1.</text>
</comment>
<dbReference type="PANTHER" id="PTHR10851:SF0">
    <property type="entry name" value="PYRIDOXINE-5'-PHOSPHATE OXIDASE"/>
    <property type="match status" value="1"/>
</dbReference>
<feature type="binding site" evidence="5">
    <location>
        <position position="121"/>
    </location>
    <ligand>
        <name>substrate</name>
    </ligand>
</feature>
<proteinExistence type="inferred from homology"/>
<evidence type="ECO:0000256" key="6">
    <source>
        <dbReference type="PIRSR" id="PIRSR000190-2"/>
    </source>
</evidence>
<dbReference type="InterPro" id="IPR019576">
    <property type="entry name" value="Pyridoxamine_oxidase_dimer_C"/>
</dbReference>
<dbReference type="PANTHER" id="PTHR10851">
    <property type="entry name" value="PYRIDOXINE-5-PHOSPHATE OXIDASE"/>
    <property type="match status" value="1"/>
</dbReference>
<dbReference type="NCBIfam" id="NF004231">
    <property type="entry name" value="PRK05679.1"/>
    <property type="match status" value="1"/>
</dbReference>
<dbReference type="InterPro" id="IPR012349">
    <property type="entry name" value="Split_barrel_FMN-bd"/>
</dbReference>
<comment type="cofactor">
    <cofactor evidence="5 6">
        <name>FMN</name>
        <dbReference type="ChEBI" id="CHEBI:58210"/>
    </cofactor>
    <text evidence="5 6">Binds 1 FMN per subunit.</text>
</comment>
<dbReference type="GO" id="GO:0008615">
    <property type="term" value="P:pyridoxine biosynthetic process"/>
    <property type="evidence" value="ECO:0007669"/>
    <property type="project" value="UniProtKB-UniRule"/>
</dbReference>
<dbReference type="HAMAP" id="MF_01629">
    <property type="entry name" value="PdxH"/>
    <property type="match status" value="1"/>
</dbReference>
<dbReference type="Proteomes" id="UP000321379">
    <property type="component" value="Unassembled WGS sequence"/>
</dbReference>
<sequence>MSSLERHTDYGSTPLTEADLGSDPIAVFGDWLLAAEKAEVYEPNAMVVSTVEGERPSSRTVLLKGFGAKGFDFVTNYRSSKGRALLANPAVSLLFPWYSLRRQVIVSGDAHPVEPGESDAYFEARPRESKLASIASDQSEPIASRDLLEQRMRELLERYPEGSEIPRPEKWGAFRVMPRSIEFWQGRSARFHDRLRFTVASTGAADGWTLERLQP</sequence>
<feature type="binding site" evidence="5">
    <location>
        <position position="129"/>
    </location>
    <ligand>
        <name>substrate</name>
    </ligand>
</feature>